<proteinExistence type="inferred from homology"/>
<dbReference type="GO" id="GO:0008831">
    <property type="term" value="F:dTDP-4-dehydrorhamnose reductase activity"/>
    <property type="evidence" value="ECO:0007669"/>
    <property type="project" value="UniProtKB-EC"/>
</dbReference>
<evidence type="ECO:0000259" key="3">
    <source>
        <dbReference type="Pfam" id="PF04321"/>
    </source>
</evidence>
<dbReference type="EC" id="1.1.1.133" evidence="2"/>
<dbReference type="Gene3D" id="3.40.50.720">
    <property type="entry name" value="NAD(P)-binding Rossmann-like Domain"/>
    <property type="match status" value="1"/>
</dbReference>
<dbReference type="PANTHER" id="PTHR10491">
    <property type="entry name" value="DTDP-4-DEHYDRORHAMNOSE REDUCTASE"/>
    <property type="match status" value="1"/>
</dbReference>
<reference evidence="4 5" key="1">
    <citation type="journal article" date="2008" name="J. Bacteriol.">
        <title>The genome of Heliobacterium modesticaldum, a phototrophic representative of the Firmicutes containing the simplest photosynthetic apparatus.</title>
        <authorList>
            <person name="Sattley W.M."/>
            <person name="Madigan M.T."/>
            <person name="Swingley W.D."/>
            <person name="Cheung P.C."/>
            <person name="Clocksin K.M."/>
            <person name="Conrad A.L."/>
            <person name="Dejesa L.C."/>
            <person name="Honchak B.M."/>
            <person name="Jung D.O."/>
            <person name="Karbach L.E."/>
            <person name="Kurdoglu A."/>
            <person name="Lahiri S."/>
            <person name="Mastrian S.D."/>
            <person name="Page L.E."/>
            <person name="Taylor H.L."/>
            <person name="Wang Z.T."/>
            <person name="Raymond J."/>
            <person name="Chen M."/>
            <person name="Blankenship R.E."/>
            <person name="Touchman J.W."/>
        </authorList>
    </citation>
    <scope>NUCLEOTIDE SEQUENCE [LARGE SCALE GENOMIC DNA]</scope>
    <source>
        <strain evidence="5">ATCC 51547 / Ice1</strain>
    </source>
</reference>
<keyword evidence="5" id="KW-1185">Reference proteome</keyword>
<dbReference type="GO" id="GO:0019305">
    <property type="term" value="P:dTDP-rhamnose biosynthetic process"/>
    <property type="evidence" value="ECO:0007669"/>
    <property type="project" value="UniProtKB-UniPathway"/>
</dbReference>
<comment type="function">
    <text evidence="2">Catalyzes the reduction of dTDP-6-deoxy-L-lyxo-4-hexulose to yield dTDP-L-rhamnose.</text>
</comment>
<evidence type="ECO:0000313" key="5">
    <source>
        <dbReference type="Proteomes" id="UP000008550"/>
    </source>
</evidence>
<dbReference type="CDD" id="cd05254">
    <property type="entry name" value="dTDP_HR_like_SDR_e"/>
    <property type="match status" value="1"/>
</dbReference>
<dbReference type="HOGENOM" id="CLU_045518_1_0_9"/>
<name>B0THG1_HELMI</name>
<dbReference type="InterPro" id="IPR036291">
    <property type="entry name" value="NAD(P)-bd_dom_sf"/>
</dbReference>
<evidence type="ECO:0000256" key="2">
    <source>
        <dbReference type="RuleBase" id="RU364082"/>
    </source>
</evidence>
<dbReference type="PANTHER" id="PTHR10491:SF4">
    <property type="entry name" value="METHIONINE ADENOSYLTRANSFERASE 2 SUBUNIT BETA"/>
    <property type="match status" value="1"/>
</dbReference>
<sequence>MLNQTVEKKLTLLITGANGQVAYDLLRRLPSHYHWVALGSNELDIRDSQQVHQRIRQIWPDWVVNLAAYTKVDLAEKEAETAYAVNMRGVEHLARALAAQRAATGKGWLLHVSTDFVFDGCHSSPYHPEHPISPKSVYGDSKAKGEALVREWLPEAHIILRTAWVYGVHGHNFVKTILRLMSEREEVRVVADQVGTPTWSGALADVILSIIRQVVDRQKCQSLAGTYHFTDAGAVSWYDFAVAIAEEAAAMGYPVRAKVLPIRTVDYPTPAQRPAYSVLDKTDTWRIFSIQPVHWREHLRKMLGEFCKRYA</sequence>
<dbReference type="KEGG" id="hmo:HM1_1175"/>
<dbReference type="Gene3D" id="3.90.25.10">
    <property type="entry name" value="UDP-galactose 4-epimerase, domain 1"/>
    <property type="match status" value="1"/>
</dbReference>
<dbReference type="RefSeq" id="WP_012281931.1">
    <property type="nucleotide sequence ID" value="NC_010337.2"/>
</dbReference>
<keyword evidence="2" id="KW-0560">Oxidoreductase</keyword>
<organism evidence="4 5">
    <name type="scientific">Heliobacterium modesticaldum (strain ATCC 51547 / Ice1)</name>
    <dbReference type="NCBI Taxonomy" id="498761"/>
    <lineage>
        <taxon>Bacteria</taxon>
        <taxon>Bacillati</taxon>
        <taxon>Bacillota</taxon>
        <taxon>Clostridia</taxon>
        <taxon>Eubacteriales</taxon>
        <taxon>Heliobacteriaceae</taxon>
        <taxon>Heliomicrobium</taxon>
    </lineage>
</organism>
<dbReference type="NCBIfam" id="TIGR01214">
    <property type="entry name" value="rmlD"/>
    <property type="match status" value="1"/>
</dbReference>
<comment type="similarity">
    <text evidence="1 2">Belongs to the dTDP-4-dehydrorhamnose reductase family.</text>
</comment>
<accession>B0THG1</accession>
<dbReference type="Proteomes" id="UP000008550">
    <property type="component" value="Chromosome"/>
</dbReference>
<dbReference type="InterPro" id="IPR029903">
    <property type="entry name" value="RmlD-like-bd"/>
</dbReference>
<dbReference type="GO" id="GO:0005829">
    <property type="term" value="C:cytosol"/>
    <property type="evidence" value="ECO:0007669"/>
    <property type="project" value="TreeGrafter"/>
</dbReference>
<dbReference type="UniPathway" id="UPA00124"/>
<dbReference type="OrthoDB" id="9803892at2"/>
<evidence type="ECO:0000313" key="4">
    <source>
        <dbReference type="EMBL" id="ABZ83399.1"/>
    </source>
</evidence>
<dbReference type="STRING" id="498761.HM1_1175"/>
<dbReference type="InterPro" id="IPR005913">
    <property type="entry name" value="dTDP_dehydrorham_reduct"/>
</dbReference>
<gene>
    <name evidence="4" type="primary">rfbD</name>
    <name evidence="4" type="ORF">HM1_1175</name>
</gene>
<evidence type="ECO:0000256" key="1">
    <source>
        <dbReference type="ARBA" id="ARBA00010944"/>
    </source>
</evidence>
<dbReference type="Pfam" id="PF04321">
    <property type="entry name" value="RmlD_sub_bind"/>
    <property type="match status" value="1"/>
</dbReference>
<dbReference type="AlphaFoldDB" id="B0THG1"/>
<comment type="pathway">
    <text evidence="2">Carbohydrate biosynthesis; dTDP-L-rhamnose biosynthesis.</text>
</comment>
<dbReference type="eggNOG" id="COG1091">
    <property type="taxonomic scope" value="Bacteria"/>
</dbReference>
<keyword evidence="2" id="KW-0521">NADP</keyword>
<dbReference type="SUPFAM" id="SSF51735">
    <property type="entry name" value="NAD(P)-binding Rossmann-fold domains"/>
    <property type="match status" value="1"/>
</dbReference>
<protein>
    <recommendedName>
        <fullName evidence="2">dTDP-4-dehydrorhamnose reductase</fullName>
        <ecNumber evidence="2">1.1.1.133</ecNumber>
    </recommendedName>
</protein>
<dbReference type="EMBL" id="CP000930">
    <property type="protein sequence ID" value="ABZ83399.1"/>
    <property type="molecule type" value="Genomic_DNA"/>
</dbReference>
<feature type="domain" description="RmlD-like substrate binding" evidence="3">
    <location>
        <begin position="11"/>
        <end position="305"/>
    </location>
</feature>